<accession>A0ABY8N5X9</accession>
<dbReference type="PANTHER" id="PTHR43280">
    <property type="entry name" value="ARAC-FAMILY TRANSCRIPTIONAL REGULATOR"/>
    <property type="match status" value="1"/>
</dbReference>
<gene>
    <name evidence="4" type="ORF">MG292_00600</name>
</gene>
<proteinExistence type="predicted"/>
<keyword evidence="5" id="KW-1185">Reference proteome</keyword>
<feature type="transmembrane region" description="Helical" evidence="2">
    <location>
        <begin position="87"/>
        <end position="107"/>
    </location>
</feature>
<dbReference type="Proteomes" id="UP001232117">
    <property type="component" value="Chromosome"/>
</dbReference>
<evidence type="ECO:0000256" key="2">
    <source>
        <dbReference type="SAM" id="Phobius"/>
    </source>
</evidence>
<keyword evidence="2" id="KW-0812">Transmembrane</keyword>
<dbReference type="EMBL" id="CP092332">
    <property type="protein sequence ID" value="WGK94759.1"/>
    <property type="molecule type" value="Genomic_DNA"/>
</dbReference>
<dbReference type="PANTHER" id="PTHR43280:SF29">
    <property type="entry name" value="ARAC-FAMILY TRANSCRIPTIONAL REGULATOR"/>
    <property type="match status" value="1"/>
</dbReference>
<reference evidence="4 5" key="1">
    <citation type="submission" date="2023-06" db="EMBL/GenBank/DDBJ databases">
        <title>Complete Genome Sequence of Flavobacterium keumense K3R-10.</title>
        <authorList>
            <person name="Jeong H."/>
            <person name="Jhang S.Y."/>
            <person name="Kim J.N."/>
        </authorList>
    </citation>
    <scope>NUCLEOTIDE SEQUENCE [LARGE SCALE GENOMIC DNA]</scope>
    <source>
        <strain evidence="4 5">K3R-10</strain>
    </source>
</reference>
<organism evidence="4 5">
    <name type="scientific">Flavobacterium keumense</name>
    <dbReference type="NCBI Taxonomy" id="1306518"/>
    <lineage>
        <taxon>Bacteria</taxon>
        <taxon>Pseudomonadati</taxon>
        <taxon>Bacteroidota</taxon>
        <taxon>Flavobacteriia</taxon>
        <taxon>Flavobacteriales</taxon>
        <taxon>Flavobacteriaceae</taxon>
        <taxon>Flavobacterium</taxon>
    </lineage>
</organism>
<name>A0ABY8N5X9_9FLAO</name>
<keyword evidence="2" id="KW-0472">Membrane</keyword>
<evidence type="ECO:0000313" key="4">
    <source>
        <dbReference type="EMBL" id="WGK94759.1"/>
    </source>
</evidence>
<feature type="transmembrane region" description="Helical" evidence="2">
    <location>
        <begin position="119"/>
        <end position="144"/>
    </location>
</feature>
<dbReference type="PROSITE" id="PS01124">
    <property type="entry name" value="HTH_ARAC_FAMILY_2"/>
    <property type="match status" value="1"/>
</dbReference>
<feature type="domain" description="HTH araC/xylS-type" evidence="3">
    <location>
        <begin position="196"/>
        <end position="300"/>
    </location>
</feature>
<evidence type="ECO:0000256" key="1">
    <source>
        <dbReference type="ARBA" id="ARBA00023125"/>
    </source>
</evidence>
<evidence type="ECO:0000259" key="3">
    <source>
        <dbReference type="PROSITE" id="PS01124"/>
    </source>
</evidence>
<dbReference type="InterPro" id="IPR018060">
    <property type="entry name" value="HTH_AraC"/>
</dbReference>
<dbReference type="RefSeq" id="WP_264532526.1">
    <property type="nucleotide sequence ID" value="NZ_CP092332.1"/>
</dbReference>
<keyword evidence="1" id="KW-0238">DNA-binding</keyword>
<evidence type="ECO:0000313" key="5">
    <source>
        <dbReference type="Proteomes" id="UP001232117"/>
    </source>
</evidence>
<feature type="transmembrane region" description="Helical" evidence="2">
    <location>
        <begin position="27"/>
        <end position="58"/>
    </location>
</feature>
<dbReference type="Gene3D" id="1.10.10.60">
    <property type="entry name" value="Homeodomain-like"/>
    <property type="match status" value="1"/>
</dbReference>
<sequence>MMPTLYLYFEKLFKNLKIGEKNDFQHFILPVVLLNFLFSIENILLFSLMLSYSTYYIYKTFLLLKNNYWGIKKNHPFTYDFSMISSWTKFLFVIEILYLIIIYSLKIESIIKGKERCNFYYEIALLILYSTIYFKIIFSPFIFYGNPSLFKRIESSSVSKLCITSVWEVKIDIDAMNPKERMLNERIMNNISDYIEQIEKIVLIDFALRNPDYSLYNLSLEIGIPKYYLDFIFKFYCKVSFNDYKKMVRIYDAVELINSGYLKSNKLVTLSKHVGFSSYNPFLVNFKDLTGVSPFEFYRNRKIIKKC</sequence>
<keyword evidence="2" id="KW-1133">Transmembrane helix</keyword>
<protein>
    <submittedName>
        <fullName evidence="4">AraC family transcriptional regulator</fullName>
    </submittedName>
</protein>